<name>U2H9M0_9SPHI</name>
<evidence type="ECO:0000313" key="2">
    <source>
        <dbReference type="EMBL" id="ERJ58441.1"/>
    </source>
</evidence>
<dbReference type="RefSeq" id="WP_021071138.1">
    <property type="nucleotide sequence ID" value="NZ_ATDL01000016.1"/>
</dbReference>
<comment type="caution">
    <text evidence="2">The sequence shown here is derived from an EMBL/GenBank/DDBJ whole genome shotgun (WGS) entry which is preliminary data.</text>
</comment>
<dbReference type="AlphaFoldDB" id="U2H9M0"/>
<dbReference type="PATRIC" id="fig|1346330.5.peg.2990"/>
<keyword evidence="3" id="KW-1185">Reference proteome</keyword>
<dbReference type="EMBL" id="ATDL01000016">
    <property type="protein sequence ID" value="ERJ58441.1"/>
    <property type="molecule type" value="Genomic_DNA"/>
</dbReference>
<proteinExistence type="predicted"/>
<feature type="region of interest" description="Disordered" evidence="1">
    <location>
        <begin position="97"/>
        <end position="138"/>
    </location>
</feature>
<dbReference type="STRING" id="1346330.M472_06650"/>
<organism evidence="2 3">
    <name type="scientific">Sphingobacterium paucimobilis HER1398</name>
    <dbReference type="NCBI Taxonomy" id="1346330"/>
    <lineage>
        <taxon>Bacteria</taxon>
        <taxon>Pseudomonadati</taxon>
        <taxon>Bacteroidota</taxon>
        <taxon>Sphingobacteriia</taxon>
        <taxon>Sphingobacteriales</taxon>
        <taxon>Sphingobacteriaceae</taxon>
        <taxon>Sphingobacterium</taxon>
    </lineage>
</organism>
<dbReference type="Proteomes" id="UP000016584">
    <property type="component" value="Unassembled WGS sequence"/>
</dbReference>
<protein>
    <submittedName>
        <fullName evidence="2">Uncharacterized protein</fullName>
    </submittedName>
</protein>
<accession>U2H9M0</accession>
<feature type="compositionally biased region" description="Basic and acidic residues" evidence="1">
    <location>
        <begin position="108"/>
        <end position="117"/>
    </location>
</feature>
<evidence type="ECO:0000313" key="3">
    <source>
        <dbReference type="Proteomes" id="UP000016584"/>
    </source>
</evidence>
<gene>
    <name evidence="2" type="ORF">M472_06650</name>
</gene>
<reference evidence="2 3" key="1">
    <citation type="journal article" date="2013" name="Genome Announc.">
        <title>The Draft Genome Sequence of Sphingomonas paucimobilis Strain HER1398 (Proteobacteria), Host to the Giant PAU Phage, Indicates That It Is a Member of the Genus Sphingobacterium (Bacteroidetes).</title>
        <authorList>
            <person name="White R.A.III."/>
            <person name="Suttle C.A."/>
        </authorList>
    </citation>
    <scope>NUCLEOTIDE SEQUENCE [LARGE SCALE GENOMIC DNA]</scope>
    <source>
        <strain evidence="2 3">HER1398</strain>
    </source>
</reference>
<sequence>MKEEEIDTLFRNAFHEAEETPDQNVWEKIEKQLDEQKQVIQIPTGRNTWLKYAAAAILILGSVLTWLKIDNDSHHFTPEKNVSIISDKDSFPLPSAIKKEQTATSEVTSKERTEQERTTPLPIPAARLARGTTNDHLEQKRKQIILSTDDVEPAKPMLASAQSLSQRNTTDLPVRQVTEIEGIKPLISFEEETESMYANTSHESSNQNIVTSILNTISDKLEVSTTKDIRFRADEEGSFRIDIINSLVKNRNKKK</sequence>
<dbReference type="OrthoDB" id="849204at2"/>
<evidence type="ECO:0000256" key="1">
    <source>
        <dbReference type="SAM" id="MobiDB-lite"/>
    </source>
</evidence>